<protein>
    <submittedName>
        <fullName evidence="2">NnrS family protein</fullName>
    </submittedName>
</protein>
<evidence type="ECO:0000313" key="2">
    <source>
        <dbReference type="EMBL" id="WZK89719.1"/>
    </source>
</evidence>
<feature type="transmembrane region" description="Helical" evidence="1">
    <location>
        <begin position="356"/>
        <end position="379"/>
    </location>
</feature>
<sequence length="407" mass="44095">MTRDPAQIGPFKHFWAAPHRPLFLAGIIWALVAIIWWPLLQAPVGLATPSLWHAHEMLVGFGGAAVAGYLLTALPNWTGTEPLQGRPLQALLILWVLGRLSTTLAIPPLLQVAVNSAFFLYLAMLIGLPILAARSFHKLGFVAAILVFGLGDAIFLSRMAKADLWEGKIAAQAGAIAFALLITTIASRAIPGFTRNALRKRGNSLSDDDLTSRCWRPAQVSLAASLSFQIFELPNCAGALLGLAALLMLGGIRQWRTRETLHDPLLLMLHVNFFWVPLGCAIVGFALLDLTPYPIADGLHILTVGAMSGLIMAISARAAATLRDDRLSVGRWFLIAFASLWASLVVRLLAPLAPDQYMAFIALSGLLWCLSWAVFIFGFRAALTGPPRRPVLSGRKTNPAQTLRPKV</sequence>
<feature type="transmembrane region" description="Helical" evidence="1">
    <location>
        <begin position="112"/>
        <end position="132"/>
    </location>
</feature>
<feature type="transmembrane region" description="Helical" evidence="1">
    <location>
        <begin position="90"/>
        <end position="106"/>
    </location>
</feature>
<feature type="transmembrane region" description="Helical" evidence="1">
    <location>
        <begin position="169"/>
        <end position="193"/>
    </location>
</feature>
<name>A0ABZ2XUE2_9RHOB</name>
<evidence type="ECO:0000256" key="1">
    <source>
        <dbReference type="SAM" id="Phobius"/>
    </source>
</evidence>
<gene>
    <name evidence="2" type="ORF">QEZ52_03985</name>
</gene>
<keyword evidence="1" id="KW-1133">Transmembrane helix</keyword>
<evidence type="ECO:0000313" key="3">
    <source>
        <dbReference type="Proteomes" id="UP001623232"/>
    </source>
</evidence>
<keyword evidence="1" id="KW-0812">Transmembrane</keyword>
<dbReference type="Pfam" id="PF05940">
    <property type="entry name" value="NnrS"/>
    <property type="match status" value="1"/>
</dbReference>
<proteinExistence type="predicted"/>
<accession>A0ABZ2XUE2</accession>
<keyword evidence="3" id="KW-1185">Reference proteome</keyword>
<feature type="transmembrane region" description="Helical" evidence="1">
    <location>
        <begin position="59"/>
        <end position="78"/>
    </location>
</feature>
<dbReference type="RefSeq" id="WP_406648148.1">
    <property type="nucleotide sequence ID" value="NZ_CP123584.1"/>
</dbReference>
<feature type="transmembrane region" description="Helical" evidence="1">
    <location>
        <begin position="332"/>
        <end position="350"/>
    </location>
</feature>
<feature type="transmembrane region" description="Helical" evidence="1">
    <location>
        <begin position="139"/>
        <end position="157"/>
    </location>
</feature>
<keyword evidence="1" id="KW-0472">Membrane</keyword>
<dbReference type="Proteomes" id="UP001623232">
    <property type="component" value="Chromosome"/>
</dbReference>
<feature type="transmembrane region" description="Helical" evidence="1">
    <location>
        <begin position="299"/>
        <end position="320"/>
    </location>
</feature>
<feature type="transmembrane region" description="Helical" evidence="1">
    <location>
        <begin position="265"/>
        <end position="287"/>
    </location>
</feature>
<dbReference type="EMBL" id="CP123584">
    <property type="protein sequence ID" value="WZK89719.1"/>
    <property type="molecule type" value="Genomic_DNA"/>
</dbReference>
<reference evidence="2 3" key="1">
    <citation type="submission" date="2023-04" db="EMBL/GenBank/DDBJ databases">
        <title>Complete genome sequence of Alisedimentitalea scapharcae.</title>
        <authorList>
            <person name="Rong J.-C."/>
            <person name="Yi M.-L."/>
            <person name="Zhao Q."/>
        </authorList>
    </citation>
    <scope>NUCLEOTIDE SEQUENCE [LARGE SCALE GENOMIC DNA]</scope>
    <source>
        <strain evidence="2 3">KCTC 42119</strain>
    </source>
</reference>
<feature type="transmembrane region" description="Helical" evidence="1">
    <location>
        <begin position="21"/>
        <end position="39"/>
    </location>
</feature>
<organism evidence="2 3">
    <name type="scientific">Aliisedimentitalea scapharcae</name>
    <dbReference type="NCBI Taxonomy" id="1524259"/>
    <lineage>
        <taxon>Bacteria</taxon>
        <taxon>Pseudomonadati</taxon>
        <taxon>Pseudomonadota</taxon>
        <taxon>Alphaproteobacteria</taxon>
        <taxon>Rhodobacterales</taxon>
        <taxon>Roseobacteraceae</taxon>
        <taxon>Aliisedimentitalea</taxon>
    </lineage>
</organism>
<dbReference type="InterPro" id="IPR010266">
    <property type="entry name" value="NnrS"/>
</dbReference>